<dbReference type="Proteomes" id="UP000624325">
    <property type="component" value="Unassembled WGS sequence"/>
</dbReference>
<keyword evidence="3" id="KW-1185">Reference proteome</keyword>
<feature type="transmembrane region" description="Helical" evidence="1">
    <location>
        <begin position="6"/>
        <end position="25"/>
    </location>
</feature>
<evidence type="ECO:0000313" key="2">
    <source>
        <dbReference type="EMBL" id="GIF57619.1"/>
    </source>
</evidence>
<evidence type="ECO:0000313" key="3">
    <source>
        <dbReference type="Proteomes" id="UP000624325"/>
    </source>
</evidence>
<protein>
    <recommendedName>
        <fullName evidence="4">Methylamine utilization protein MauE</fullName>
    </recommendedName>
</protein>
<keyword evidence="1" id="KW-0472">Membrane</keyword>
<gene>
    <name evidence="2" type="ORF">Air01nite_37140</name>
</gene>
<organism evidence="2 3">
    <name type="scientific">Asanoa iriomotensis</name>
    <dbReference type="NCBI Taxonomy" id="234613"/>
    <lineage>
        <taxon>Bacteria</taxon>
        <taxon>Bacillati</taxon>
        <taxon>Actinomycetota</taxon>
        <taxon>Actinomycetes</taxon>
        <taxon>Micromonosporales</taxon>
        <taxon>Micromonosporaceae</taxon>
        <taxon>Asanoa</taxon>
    </lineage>
</organism>
<comment type="caution">
    <text evidence="2">The sequence shown here is derived from an EMBL/GenBank/DDBJ whole genome shotgun (WGS) entry which is preliminary data.</text>
</comment>
<accession>A0ABQ4C4D2</accession>
<evidence type="ECO:0000256" key="1">
    <source>
        <dbReference type="SAM" id="Phobius"/>
    </source>
</evidence>
<name>A0ABQ4C4D2_9ACTN</name>
<dbReference type="RefSeq" id="WP_203703898.1">
    <property type="nucleotide sequence ID" value="NZ_BAAALU010000019.1"/>
</dbReference>
<feature type="transmembrane region" description="Helical" evidence="1">
    <location>
        <begin position="78"/>
        <end position="96"/>
    </location>
</feature>
<feature type="transmembrane region" description="Helical" evidence="1">
    <location>
        <begin position="117"/>
        <end position="142"/>
    </location>
</feature>
<feature type="transmembrane region" description="Helical" evidence="1">
    <location>
        <begin position="52"/>
        <end position="72"/>
    </location>
</feature>
<feature type="transmembrane region" description="Helical" evidence="1">
    <location>
        <begin position="148"/>
        <end position="170"/>
    </location>
</feature>
<keyword evidence="1" id="KW-1133">Transmembrane helix</keyword>
<keyword evidence="1" id="KW-0812">Transmembrane</keyword>
<sequence>MRAWLHAVIGAYLTITLAMTAIAKVRRRAPVAASWAWELHNLLRRPVSRRHVVSFVISLCVCEIGLATAIALDRQIGATAVIACGVFLLFGLYRLIVFWKTGESACLCAGTRRNVALSWTATLGAASADVVLAGLAIGWALTGPGGGWVAWLPALALVVPFGFWIATAWIRSARVALP</sequence>
<proteinExistence type="predicted"/>
<dbReference type="EMBL" id="BONC01000025">
    <property type="protein sequence ID" value="GIF57619.1"/>
    <property type="molecule type" value="Genomic_DNA"/>
</dbReference>
<evidence type="ECO:0008006" key="4">
    <source>
        <dbReference type="Google" id="ProtNLM"/>
    </source>
</evidence>
<reference evidence="2 3" key="1">
    <citation type="submission" date="2021-01" db="EMBL/GenBank/DDBJ databases">
        <title>Whole genome shotgun sequence of Asanoa iriomotensis NBRC 100142.</title>
        <authorList>
            <person name="Komaki H."/>
            <person name="Tamura T."/>
        </authorList>
    </citation>
    <scope>NUCLEOTIDE SEQUENCE [LARGE SCALE GENOMIC DNA]</scope>
    <source>
        <strain evidence="2 3">NBRC 100142</strain>
    </source>
</reference>